<name>A0A5B7FGW8_PORTR</name>
<feature type="region of interest" description="Disordered" evidence="1">
    <location>
        <begin position="165"/>
        <end position="208"/>
    </location>
</feature>
<evidence type="ECO:0000256" key="1">
    <source>
        <dbReference type="SAM" id="MobiDB-lite"/>
    </source>
</evidence>
<proteinExistence type="predicted"/>
<sequence>MRAPVSPVTWRRRVAAAATPAGRAVVITGITNLQYVKSIPFPHLGRGRRQRPRQARSALVCGGLEGESRRVGSQSRPSASWKNQCINLCAVRPPAAHDSLARYSAMPRDAAPGSISPALIVLWTACYPTLNNSPKGQFFSREVDLHHALGSVAASEGRGMWRSPQYRLSPGVKTRPRGHAWSKQPDLKQHFIRPSTEAFPQEGRYRTH</sequence>
<dbReference type="AlphaFoldDB" id="A0A5B7FGW8"/>
<dbReference type="EMBL" id="VSRR010007380">
    <property type="protein sequence ID" value="MPC46790.1"/>
    <property type="molecule type" value="Genomic_DNA"/>
</dbReference>
<comment type="caution">
    <text evidence="2">The sequence shown here is derived from an EMBL/GenBank/DDBJ whole genome shotgun (WGS) entry which is preliminary data.</text>
</comment>
<reference evidence="2 3" key="1">
    <citation type="submission" date="2019-05" db="EMBL/GenBank/DDBJ databases">
        <title>Another draft genome of Portunus trituberculatus and its Hox gene families provides insights of decapod evolution.</title>
        <authorList>
            <person name="Jeong J.-H."/>
            <person name="Song I."/>
            <person name="Kim S."/>
            <person name="Choi T."/>
            <person name="Kim D."/>
            <person name="Ryu S."/>
            <person name="Kim W."/>
        </authorList>
    </citation>
    <scope>NUCLEOTIDE SEQUENCE [LARGE SCALE GENOMIC DNA]</scope>
    <source>
        <tissue evidence="2">Muscle</tissue>
    </source>
</reference>
<organism evidence="2 3">
    <name type="scientific">Portunus trituberculatus</name>
    <name type="common">Swimming crab</name>
    <name type="synonym">Neptunus trituberculatus</name>
    <dbReference type="NCBI Taxonomy" id="210409"/>
    <lineage>
        <taxon>Eukaryota</taxon>
        <taxon>Metazoa</taxon>
        <taxon>Ecdysozoa</taxon>
        <taxon>Arthropoda</taxon>
        <taxon>Crustacea</taxon>
        <taxon>Multicrustacea</taxon>
        <taxon>Malacostraca</taxon>
        <taxon>Eumalacostraca</taxon>
        <taxon>Eucarida</taxon>
        <taxon>Decapoda</taxon>
        <taxon>Pleocyemata</taxon>
        <taxon>Brachyura</taxon>
        <taxon>Eubrachyura</taxon>
        <taxon>Portunoidea</taxon>
        <taxon>Portunidae</taxon>
        <taxon>Portuninae</taxon>
        <taxon>Portunus</taxon>
    </lineage>
</organism>
<evidence type="ECO:0000313" key="3">
    <source>
        <dbReference type="Proteomes" id="UP000324222"/>
    </source>
</evidence>
<protein>
    <submittedName>
        <fullName evidence="2">Uncharacterized protein</fullName>
    </submittedName>
</protein>
<evidence type="ECO:0000313" key="2">
    <source>
        <dbReference type="EMBL" id="MPC46790.1"/>
    </source>
</evidence>
<gene>
    <name evidence="2" type="ORF">E2C01_040516</name>
</gene>
<keyword evidence="3" id="KW-1185">Reference proteome</keyword>
<dbReference type="Proteomes" id="UP000324222">
    <property type="component" value="Unassembled WGS sequence"/>
</dbReference>
<accession>A0A5B7FGW8</accession>